<dbReference type="PROSITE" id="PS51318">
    <property type="entry name" value="TAT"/>
    <property type="match status" value="1"/>
</dbReference>
<dbReference type="Proteomes" id="UP001596101">
    <property type="component" value="Unassembled WGS sequence"/>
</dbReference>
<accession>A0ABW0MPZ3</accession>
<feature type="chain" id="PRO_5046713933" evidence="3">
    <location>
        <begin position="29"/>
        <end position="392"/>
    </location>
</feature>
<comment type="similarity">
    <text evidence="1">Belongs to the leucine-binding protein family.</text>
</comment>
<keyword evidence="2 3" id="KW-0732">Signal</keyword>
<evidence type="ECO:0000313" key="6">
    <source>
        <dbReference type="Proteomes" id="UP001596101"/>
    </source>
</evidence>
<feature type="signal peptide" evidence="3">
    <location>
        <begin position="1"/>
        <end position="28"/>
    </location>
</feature>
<dbReference type="PANTHER" id="PTHR30483">
    <property type="entry name" value="LEUCINE-SPECIFIC-BINDING PROTEIN"/>
    <property type="match status" value="1"/>
</dbReference>
<dbReference type="SUPFAM" id="SSF53822">
    <property type="entry name" value="Periplasmic binding protein-like I"/>
    <property type="match status" value="1"/>
</dbReference>
<evidence type="ECO:0000313" key="5">
    <source>
        <dbReference type="EMBL" id="MFC5478651.1"/>
    </source>
</evidence>
<evidence type="ECO:0000256" key="3">
    <source>
        <dbReference type="SAM" id="SignalP"/>
    </source>
</evidence>
<protein>
    <submittedName>
        <fullName evidence="5">ABC transporter substrate-binding protein</fullName>
    </submittedName>
</protein>
<keyword evidence="6" id="KW-1185">Reference proteome</keyword>
<dbReference type="RefSeq" id="WP_379760077.1">
    <property type="nucleotide sequence ID" value="NZ_JBHSMR010000013.1"/>
</dbReference>
<name>A0ABW0MPZ3_9BURK</name>
<feature type="domain" description="Leucine-binding protein" evidence="4">
    <location>
        <begin position="32"/>
        <end position="372"/>
    </location>
</feature>
<dbReference type="InterPro" id="IPR006311">
    <property type="entry name" value="TAT_signal"/>
</dbReference>
<gene>
    <name evidence="5" type="ORF">ACFPQ5_10650</name>
</gene>
<dbReference type="InterPro" id="IPR028081">
    <property type="entry name" value="Leu-bd"/>
</dbReference>
<comment type="caution">
    <text evidence="5">The sequence shown here is derived from an EMBL/GenBank/DDBJ whole genome shotgun (WGS) entry which is preliminary data.</text>
</comment>
<dbReference type="Pfam" id="PF13458">
    <property type="entry name" value="Peripla_BP_6"/>
    <property type="match status" value="1"/>
</dbReference>
<evidence type="ECO:0000256" key="2">
    <source>
        <dbReference type="ARBA" id="ARBA00022729"/>
    </source>
</evidence>
<organism evidence="5 6">
    <name type="scientific">Massilia suwonensis</name>
    <dbReference type="NCBI Taxonomy" id="648895"/>
    <lineage>
        <taxon>Bacteria</taxon>
        <taxon>Pseudomonadati</taxon>
        <taxon>Pseudomonadota</taxon>
        <taxon>Betaproteobacteria</taxon>
        <taxon>Burkholderiales</taxon>
        <taxon>Oxalobacteraceae</taxon>
        <taxon>Telluria group</taxon>
        <taxon>Massilia</taxon>
    </lineage>
</organism>
<sequence length="392" mass="41354">MQAKMSRRTLLAAAAATLAFATAGGAQAQEVIKIGYSGPLSGGAALYGKNVLSGMEMAAAEINAKPLQIGGKNYKVEIVALDDKYNPAETGINVQRLVQQHKTAAVLVPHSGGVFAVQGMNEKANLLLLAYTSLPQVTERGNKLTIRIPPDFTGYIAPFTKAMMTRFGKNVAMVQADHDYAKAWSAAFKPVWEGAGGKIVAENPMSYNKATDFYSGVSRAIQAKPDVLFIGGASEPTALVAKQARELGFKGGFIVLDQAKLDEMAKVMGGIAPLEGAIGVMPLANDNRPEAVAFVERYRKLNPGKDPSTEISLNYSTVHATVAAMKLAGTTTDATAIRAQMEKAFTTLPAMYNPNDIDGLDSKGGTIANTILGTVEGGKIKGQFLRALNAGK</sequence>
<reference evidence="6" key="1">
    <citation type="journal article" date="2019" name="Int. J. Syst. Evol. Microbiol.">
        <title>The Global Catalogue of Microorganisms (GCM) 10K type strain sequencing project: providing services to taxonomists for standard genome sequencing and annotation.</title>
        <authorList>
            <consortium name="The Broad Institute Genomics Platform"/>
            <consortium name="The Broad Institute Genome Sequencing Center for Infectious Disease"/>
            <person name="Wu L."/>
            <person name="Ma J."/>
        </authorList>
    </citation>
    <scope>NUCLEOTIDE SEQUENCE [LARGE SCALE GENOMIC DNA]</scope>
    <source>
        <strain evidence="6">CCUG 43111</strain>
    </source>
</reference>
<dbReference type="InterPro" id="IPR028082">
    <property type="entry name" value="Peripla_BP_I"/>
</dbReference>
<evidence type="ECO:0000256" key="1">
    <source>
        <dbReference type="ARBA" id="ARBA00010062"/>
    </source>
</evidence>
<dbReference type="InterPro" id="IPR051010">
    <property type="entry name" value="BCAA_transport"/>
</dbReference>
<dbReference type="CDD" id="cd06336">
    <property type="entry name" value="PBP1_ABC_ligand_binding-like"/>
    <property type="match status" value="1"/>
</dbReference>
<dbReference type="EMBL" id="JBHSMR010000013">
    <property type="protein sequence ID" value="MFC5478651.1"/>
    <property type="molecule type" value="Genomic_DNA"/>
</dbReference>
<proteinExistence type="inferred from homology"/>
<dbReference type="Gene3D" id="3.40.50.2300">
    <property type="match status" value="2"/>
</dbReference>
<dbReference type="PANTHER" id="PTHR30483:SF6">
    <property type="entry name" value="PERIPLASMIC BINDING PROTEIN OF ABC TRANSPORTER FOR NATURAL AMINO ACIDS"/>
    <property type="match status" value="1"/>
</dbReference>
<evidence type="ECO:0000259" key="4">
    <source>
        <dbReference type="Pfam" id="PF13458"/>
    </source>
</evidence>